<dbReference type="STRING" id="81824.A9UUX8"/>
<evidence type="ECO:0000313" key="3">
    <source>
        <dbReference type="EMBL" id="EDQ90796.1"/>
    </source>
</evidence>
<evidence type="ECO:0008006" key="5">
    <source>
        <dbReference type="Google" id="ProtNLM"/>
    </source>
</evidence>
<gene>
    <name evidence="3" type="ORF">MONBRDRAFT_23822</name>
</gene>
<dbReference type="EMBL" id="CH991546">
    <property type="protein sequence ID" value="EDQ90796.1"/>
    <property type="molecule type" value="Genomic_DNA"/>
</dbReference>
<dbReference type="GO" id="GO:0005730">
    <property type="term" value="C:nucleolus"/>
    <property type="evidence" value="ECO:0000318"/>
    <property type="project" value="GO_Central"/>
</dbReference>
<dbReference type="GeneID" id="5889603"/>
<organism evidence="3 4">
    <name type="scientific">Monosiga brevicollis</name>
    <name type="common">Choanoflagellate</name>
    <dbReference type="NCBI Taxonomy" id="81824"/>
    <lineage>
        <taxon>Eukaryota</taxon>
        <taxon>Choanoflagellata</taxon>
        <taxon>Craspedida</taxon>
        <taxon>Salpingoecidae</taxon>
        <taxon>Monosiga</taxon>
    </lineage>
</organism>
<dbReference type="GO" id="GO:0000462">
    <property type="term" value="P:maturation of SSU-rRNA from tricistronic rRNA transcript (SSU-rRNA, 5.8S rRNA, LSU-rRNA)"/>
    <property type="evidence" value="ECO:0000318"/>
    <property type="project" value="GO_Central"/>
</dbReference>
<feature type="domain" description="Nucleolar protein 10-like N-terminal" evidence="2">
    <location>
        <begin position="4"/>
        <end position="369"/>
    </location>
</feature>
<dbReference type="InterPro" id="IPR056551">
    <property type="entry name" value="Beta-prop_NOL10_N"/>
</dbReference>
<keyword evidence="4" id="KW-1185">Reference proteome</keyword>
<dbReference type="OMA" id="GYFMDVR"/>
<dbReference type="InParanoid" id="A9UUX8"/>
<dbReference type="KEGG" id="mbr:MONBRDRAFT_23822"/>
<dbReference type="FunFam" id="2.130.10.10:FF:000980">
    <property type="entry name" value="Nucleolar protein 10"/>
    <property type="match status" value="1"/>
</dbReference>
<dbReference type="Pfam" id="PF23097">
    <property type="entry name" value="NOL10_2nd"/>
    <property type="match status" value="1"/>
</dbReference>
<feature type="domain" description="Nucleolar protein 10-like second" evidence="1">
    <location>
        <begin position="375"/>
        <end position="422"/>
    </location>
</feature>
<dbReference type="FunCoup" id="A9UUX8">
    <property type="interactions" value="1263"/>
</dbReference>
<reference evidence="3 4" key="1">
    <citation type="journal article" date="2008" name="Nature">
        <title>The genome of the choanoflagellate Monosiga brevicollis and the origin of metazoans.</title>
        <authorList>
            <consortium name="JGI Sequencing"/>
            <person name="King N."/>
            <person name="Westbrook M.J."/>
            <person name="Young S.L."/>
            <person name="Kuo A."/>
            <person name="Abedin M."/>
            <person name="Chapman J."/>
            <person name="Fairclough S."/>
            <person name="Hellsten U."/>
            <person name="Isogai Y."/>
            <person name="Letunic I."/>
            <person name="Marr M."/>
            <person name="Pincus D."/>
            <person name="Putnam N."/>
            <person name="Rokas A."/>
            <person name="Wright K.J."/>
            <person name="Zuzow R."/>
            <person name="Dirks W."/>
            <person name="Good M."/>
            <person name="Goodstein D."/>
            <person name="Lemons D."/>
            <person name="Li W."/>
            <person name="Lyons J.B."/>
            <person name="Morris A."/>
            <person name="Nichols S."/>
            <person name="Richter D.J."/>
            <person name="Salamov A."/>
            <person name="Bork P."/>
            <person name="Lim W.A."/>
            <person name="Manning G."/>
            <person name="Miller W.T."/>
            <person name="McGinnis W."/>
            <person name="Shapiro H."/>
            <person name="Tjian R."/>
            <person name="Grigoriev I.V."/>
            <person name="Rokhsar D."/>
        </authorList>
    </citation>
    <scope>NUCLEOTIDE SEQUENCE [LARGE SCALE GENOMIC DNA]</scope>
    <source>
        <strain evidence="4">MX1 / ATCC 50154</strain>
    </source>
</reference>
<dbReference type="Proteomes" id="UP000001357">
    <property type="component" value="Unassembled WGS sequence"/>
</dbReference>
<dbReference type="GO" id="GO:0032040">
    <property type="term" value="C:small-subunit processome"/>
    <property type="evidence" value="ECO:0000318"/>
    <property type="project" value="GO_Central"/>
</dbReference>
<dbReference type="SUPFAM" id="SSF50978">
    <property type="entry name" value="WD40 repeat-like"/>
    <property type="match status" value="1"/>
</dbReference>
<dbReference type="AlphaFoldDB" id="A9UUX8"/>
<evidence type="ECO:0000313" key="4">
    <source>
        <dbReference type="Proteomes" id="UP000001357"/>
    </source>
</evidence>
<dbReference type="InterPro" id="IPR036322">
    <property type="entry name" value="WD40_repeat_dom_sf"/>
</dbReference>
<proteinExistence type="predicted"/>
<dbReference type="Gene3D" id="2.130.10.10">
    <property type="entry name" value="YVTN repeat-like/Quinoprotein amine dehydrogenase"/>
    <property type="match status" value="2"/>
</dbReference>
<dbReference type="InterPro" id="IPR056550">
    <property type="entry name" value="NOL10_2nd"/>
</dbReference>
<dbReference type="PANTHER" id="PTHR14927:SF0">
    <property type="entry name" value="NUCLEOLAR PROTEIN 10"/>
    <property type="match status" value="1"/>
</dbReference>
<protein>
    <recommendedName>
        <fullName evidence="5">NUC153 domain-containing protein</fullName>
    </recommendedName>
</protein>
<dbReference type="RefSeq" id="XP_001744093.1">
    <property type="nucleotide sequence ID" value="XM_001744041.1"/>
</dbReference>
<sequence length="521" mass="59028">MSGMQLLELNDVRVFNLTAGKALPSWLSEKKRRQLLKRDVDLQRRIELIQDFEMPTAADCIRVSPDGEYIMAAGTYKPRIRCYDLDQMSLKFERHLNCEVVDMAYLSDNYSKQVFLMADRYVEVHASYGYHHRTRTPKNGRSIAYNHETCDLYVGATGPEIYRINLEQGRFLKSWTTQAPAVNKVLINDYYGMLAAGTTLGMVECFDPRARERIGVLDVTRGLSARAQRQLKGQIPAISTMTFMQDNLTLGVGTTGGQVLLYDIRAAEPVLTKDHSYGLPIKRIVHHAASDSVLAADQKVIKIWKRESGEAITAIEADADINDMDMYPDSGMFFVGGEQSKMMIYFVPSLGPAPKWCHYLDSITEELDDGAQPAVYDDYKFVTREELDALGLSSLVGTALLKAHMHGYFIDVRLYNEAKDASNPFAYEEYRQRLIRKKLEEGTESRLQLAKYRKELPKINRALAKRLVEFNENQGQESSGWSHRLYSPHSHCIVSGAKPHVALNLLFSSVGHSRKHCSSCR</sequence>
<dbReference type="PANTHER" id="PTHR14927">
    <property type="entry name" value="NUCLEOLAR PROTEIN 10"/>
    <property type="match status" value="1"/>
</dbReference>
<evidence type="ECO:0000259" key="2">
    <source>
        <dbReference type="Pfam" id="PF23098"/>
    </source>
</evidence>
<dbReference type="InterPro" id="IPR015943">
    <property type="entry name" value="WD40/YVTN_repeat-like_dom_sf"/>
</dbReference>
<evidence type="ECO:0000259" key="1">
    <source>
        <dbReference type="Pfam" id="PF23097"/>
    </source>
</evidence>
<dbReference type="InterPro" id="IPR040382">
    <property type="entry name" value="NOL10/Enp2"/>
</dbReference>
<dbReference type="eggNOG" id="KOG2321">
    <property type="taxonomic scope" value="Eukaryota"/>
</dbReference>
<name>A9UUX8_MONBE</name>
<accession>A9UUX8</accession>
<dbReference type="Pfam" id="PF23098">
    <property type="entry name" value="Beta-prop_NOL10_N"/>
    <property type="match status" value="1"/>
</dbReference>